<keyword evidence="5" id="KW-0804">Transcription</keyword>
<dbReference type="InterPro" id="IPR036388">
    <property type="entry name" value="WH-like_DNA-bd_sf"/>
</dbReference>
<evidence type="ECO:0000256" key="4">
    <source>
        <dbReference type="ARBA" id="ARBA00023125"/>
    </source>
</evidence>
<dbReference type="PROSITE" id="PS51462">
    <property type="entry name" value="NUDIX"/>
    <property type="match status" value="1"/>
</dbReference>
<evidence type="ECO:0000256" key="1">
    <source>
        <dbReference type="ARBA" id="ARBA00005582"/>
    </source>
</evidence>
<dbReference type="GO" id="GO:0003700">
    <property type="term" value="F:DNA-binding transcription factor activity"/>
    <property type="evidence" value="ECO:0007669"/>
    <property type="project" value="InterPro"/>
</dbReference>
<name>A0AAE3YTW3_9ACTN</name>
<dbReference type="GO" id="GO:0003677">
    <property type="term" value="F:DNA binding"/>
    <property type="evidence" value="ECO:0007669"/>
    <property type="project" value="UniProtKB-KW"/>
</dbReference>
<keyword evidence="2 6" id="KW-0378">Hydrolase</keyword>
<evidence type="ECO:0000259" key="7">
    <source>
        <dbReference type="PROSITE" id="PS50949"/>
    </source>
</evidence>
<dbReference type="SUPFAM" id="SSF55811">
    <property type="entry name" value="Nudix"/>
    <property type="match status" value="1"/>
</dbReference>
<dbReference type="Pfam" id="PF00293">
    <property type="entry name" value="NUDIX"/>
    <property type="match status" value="1"/>
</dbReference>
<dbReference type="PRINTS" id="PR00502">
    <property type="entry name" value="NUDIXFAMILY"/>
</dbReference>
<evidence type="ECO:0000313" key="9">
    <source>
        <dbReference type="EMBL" id="MDR7279848.1"/>
    </source>
</evidence>
<protein>
    <submittedName>
        <fullName evidence="9">8-oxo-dGTP pyrophosphatase MutT (NUDIX family)/DNA-binding transcriptional regulator YhcF (GntR family)</fullName>
    </submittedName>
</protein>
<dbReference type="InterPro" id="IPR036390">
    <property type="entry name" value="WH_DNA-bd_sf"/>
</dbReference>
<dbReference type="SUPFAM" id="SSF46785">
    <property type="entry name" value="Winged helix' DNA-binding domain"/>
    <property type="match status" value="1"/>
</dbReference>
<dbReference type="InterPro" id="IPR020476">
    <property type="entry name" value="Nudix_hydrolase"/>
</dbReference>
<dbReference type="AlphaFoldDB" id="A0AAE3YTW3"/>
<evidence type="ECO:0000256" key="3">
    <source>
        <dbReference type="ARBA" id="ARBA00023015"/>
    </source>
</evidence>
<reference evidence="9" key="1">
    <citation type="submission" date="2023-07" db="EMBL/GenBank/DDBJ databases">
        <title>Sequencing the genomes of 1000 actinobacteria strains.</title>
        <authorList>
            <person name="Klenk H.-P."/>
        </authorList>
    </citation>
    <scope>NUCLEOTIDE SEQUENCE</scope>
    <source>
        <strain evidence="9">DSM 44707</strain>
    </source>
</reference>
<feature type="domain" description="HTH gntR-type" evidence="7">
    <location>
        <begin position="8"/>
        <end position="76"/>
    </location>
</feature>
<dbReference type="InterPro" id="IPR020084">
    <property type="entry name" value="NUDIX_hydrolase_CS"/>
</dbReference>
<dbReference type="PRINTS" id="PR00035">
    <property type="entry name" value="HTHGNTR"/>
</dbReference>
<keyword evidence="3" id="KW-0805">Transcription regulation</keyword>
<organism evidence="9 10">
    <name type="scientific">Catenuloplanes atrovinosus</name>
    <dbReference type="NCBI Taxonomy" id="137266"/>
    <lineage>
        <taxon>Bacteria</taxon>
        <taxon>Bacillati</taxon>
        <taxon>Actinomycetota</taxon>
        <taxon>Actinomycetes</taxon>
        <taxon>Micromonosporales</taxon>
        <taxon>Micromonosporaceae</taxon>
        <taxon>Catenuloplanes</taxon>
    </lineage>
</organism>
<dbReference type="CDD" id="cd07377">
    <property type="entry name" value="WHTH_GntR"/>
    <property type="match status" value="1"/>
</dbReference>
<evidence type="ECO:0000313" key="10">
    <source>
        <dbReference type="Proteomes" id="UP001183643"/>
    </source>
</evidence>
<dbReference type="CDD" id="cd02883">
    <property type="entry name" value="NUDIX_Hydrolase"/>
    <property type="match status" value="1"/>
</dbReference>
<dbReference type="GO" id="GO:0045892">
    <property type="term" value="P:negative regulation of DNA-templated transcription"/>
    <property type="evidence" value="ECO:0007669"/>
    <property type="project" value="TreeGrafter"/>
</dbReference>
<comment type="caution">
    <text evidence="9">The sequence shown here is derived from an EMBL/GenBank/DDBJ whole genome shotgun (WGS) entry which is preliminary data.</text>
</comment>
<comment type="similarity">
    <text evidence="1 6">Belongs to the Nudix hydrolase family.</text>
</comment>
<dbReference type="InterPro" id="IPR000524">
    <property type="entry name" value="Tscrpt_reg_HTH_GntR"/>
</dbReference>
<dbReference type="PANTHER" id="PTHR44846">
    <property type="entry name" value="MANNOSYL-D-GLYCERATE TRANSPORT/METABOLISM SYSTEM REPRESSOR MNGR-RELATED"/>
    <property type="match status" value="1"/>
</dbReference>
<keyword evidence="10" id="KW-1185">Reference proteome</keyword>
<dbReference type="Pfam" id="PF00392">
    <property type="entry name" value="GntR"/>
    <property type="match status" value="1"/>
</dbReference>
<proteinExistence type="inferred from homology"/>
<dbReference type="PANTHER" id="PTHR44846:SF17">
    <property type="entry name" value="GNTR-FAMILY TRANSCRIPTIONAL REGULATOR"/>
    <property type="match status" value="1"/>
</dbReference>
<dbReference type="Gene3D" id="3.90.79.10">
    <property type="entry name" value="Nucleoside Triphosphate Pyrophosphohydrolase"/>
    <property type="match status" value="1"/>
</dbReference>
<keyword evidence="4" id="KW-0238">DNA-binding</keyword>
<dbReference type="SMART" id="SM00345">
    <property type="entry name" value="HTH_GNTR"/>
    <property type="match status" value="1"/>
</dbReference>
<dbReference type="InterPro" id="IPR050679">
    <property type="entry name" value="Bact_HTH_transcr_reg"/>
</dbReference>
<feature type="domain" description="Nudix hydrolase" evidence="8">
    <location>
        <begin position="115"/>
        <end position="240"/>
    </location>
</feature>
<dbReference type="GO" id="GO:0016787">
    <property type="term" value="F:hydrolase activity"/>
    <property type="evidence" value="ECO:0007669"/>
    <property type="project" value="UniProtKB-KW"/>
</dbReference>
<dbReference type="InterPro" id="IPR000086">
    <property type="entry name" value="NUDIX_hydrolase_dom"/>
</dbReference>
<evidence type="ECO:0000259" key="8">
    <source>
        <dbReference type="PROSITE" id="PS51462"/>
    </source>
</evidence>
<dbReference type="InterPro" id="IPR015797">
    <property type="entry name" value="NUDIX_hydrolase-like_dom_sf"/>
</dbReference>
<sequence>MIAPDRRGAAYRQLAGVLRDRITRGSLPPGHRLPSEKDLHDEFGLARETVRRALAVLRQEGLIEVRHGHGTFVAAPPPTVTVHPGDSVTSPAATTVTRASGEVETYPTGTRLTVAARPTVAAAVIVTDGRVLMIRRRVAEGPLSWQFPAGEIEPGETPGQAAARETHEETGMTVRPARLLGDRVHPATGRHIVYVLCEAIGGTAHVADAEEVAEVAWCDRATLASHVPYPLFAPVRQHLDTVLR</sequence>
<evidence type="ECO:0000256" key="5">
    <source>
        <dbReference type="ARBA" id="ARBA00023163"/>
    </source>
</evidence>
<dbReference type="PROSITE" id="PS50949">
    <property type="entry name" value="HTH_GNTR"/>
    <property type="match status" value="1"/>
</dbReference>
<evidence type="ECO:0000256" key="2">
    <source>
        <dbReference type="ARBA" id="ARBA00022801"/>
    </source>
</evidence>
<gene>
    <name evidence="9" type="ORF">J2S41_006626</name>
</gene>
<evidence type="ECO:0000256" key="6">
    <source>
        <dbReference type="RuleBase" id="RU003476"/>
    </source>
</evidence>
<dbReference type="Gene3D" id="1.10.10.10">
    <property type="entry name" value="Winged helix-like DNA-binding domain superfamily/Winged helix DNA-binding domain"/>
    <property type="match status" value="1"/>
</dbReference>
<accession>A0AAE3YTW3</accession>
<dbReference type="Proteomes" id="UP001183643">
    <property type="component" value="Unassembled WGS sequence"/>
</dbReference>
<dbReference type="EMBL" id="JAVDYB010000001">
    <property type="protein sequence ID" value="MDR7279848.1"/>
    <property type="molecule type" value="Genomic_DNA"/>
</dbReference>
<dbReference type="RefSeq" id="WP_310373888.1">
    <property type="nucleotide sequence ID" value="NZ_JAVDYB010000001.1"/>
</dbReference>
<dbReference type="PROSITE" id="PS00893">
    <property type="entry name" value="NUDIX_BOX"/>
    <property type="match status" value="1"/>
</dbReference>